<evidence type="ECO:0000313" key="2">
    <source>
        <dbReference type="EMBL" id="PZR18346.1"/>
    </source>
</evidence>
<dbReference type="GO" id="GO:0016747">
    <property type="term" value="F:acyltransferase activity, transferring groups other than amino-acyl groups"/>
    <property type="evidence" value="ECO:0007669"/>
    <property type="project" value="InterPro"/>
</dbReference>
<proteinExistence type="predicted"/>
<sequence>MPAVVEPLGPDHVSALRTMLSRDTTHNMYLLGLMEEFGVVSNNARAPFTFFGRFFDNELTAALFVGSGGGLLVPSASSPLHIGDIAKKLHGLVQPRGIIGEQSVVDSLLRHFGVTPRFSKVQRLFSVSPNDLGPFTNPLLRAATEADLPRLVPMSAACMKELLQRDPMQEDPSGFDLRVRQRVRSGRTYVLEEKGELVFKLDVGSRSQFGAELEGLYTLPAARNKGHATLCLGQISRFLMSSLPRLTVRVDEDTPHFANIARKVGYLQGRHQKLVWL</sequence>
<dbReference type="PROSITE" id="PS51186">
    <property type="entry name" value="GNAT"/>
    <property type="match status" value="1"/>
</dbReference>
<dbReference type="InterPro" id="IPR016181">
    <property type="entry name" value="Acyl_CoA_acyltransferase"/>
</dbReference>
<dbReference type="SUPFAM" id="SSF55729">
    <property type="entry name" value="Acyl-CoA N-acyltransferases (Nat)"/>
    <property type="match status" value="1"/>
</dbReference>
<evidence type="ECO:0000259" key="1">
    <source>
        <dbReference type="PROSITE" id="PS51186"/>
    </source>
</evidence>
<comment type="caution">
    <text evidence="2">The sequence shown here is derived from an EMBL/GenBank/DDBJ whole genome shotgun (WGS) entry which is preliminary data.</text>
</comment>
<name>A0A2W5U1H7_9BACT</name>
<dbReference type="Proteomes" id="UP000249061">
    <property type="component" value="Unassembled WGS sequence"/>
</dbReference>
<dbReference type="Gene3D" id="3.40.630.30">
    <property type="match status" value="1"/>
</dbReference>
<dbReference type="InterPro" id="IPR000182">
    <property type="entry name" value="GNAT_dom"/>
</dbReference>
<organism evidence="2 3">
    <name type="scientific">Archangium gephyra</name>
    <dbReference type="NCBI Taxonomy" id="48"/>
    <lineage>
        <taxon>Bacteria</taxon>
        <taxon>Pseudomonadati</taxon>
        <taxon>Myxococcota</taxon>
        <taxon>Myxococcia</taxon>
        <taxon>Myxococcales</taxon>
        <taxon>Cystobacterineae</taxon>
        <taxon>Archangiaceae</taxon>
        <taxon>Archangium</taxon>
    </lineage>
</organism>
<protein>
    <submittedName>
        <fullName evidence="2">DUF4081 domain-containing protein</fullName>
    </submittedName>
</protein>
<accession>A0A2W5U1H7</accession>
<dbReference type="EMBL" id="QFQP01000001">
    <property type="protein sequence ID" value="PZR18346.1"/>
    <property type="molecule type" value="Genomic_DNA"/>
</dbReference>
<gene>
    <name evidence="2" type="ORF">DI536_00220</name>
</gene>
<evidence type="ECO:0000313" key="3">
    <source>
        <dbReference type="Proteomes" id="UP000249061"/>
    </source>
</evidence>
<feature type="domain" description="N-acetyltransferase" evidence="1">
    <location>
        <begin position="138"/>
        <end position="277"/>
    </location>
</feature>
<reference evidence="2 3" key="1">
    <citation type="submission" date="2017-08" db="EMBL/GenBank/DDBJ databases">
        <title>Infants hospitalized years apart are colonized by the same room-sourced microbial strains.</title>
        <authorList>
            <person name="Brooks B."/>
            <person name="Olm M.R."/>
            <person name="Firek B.A."/>
            <person name="Baker R."/>
            <person name="Thomas B.C."/>
            <person name="Morowitz M.J."/>
            <person name="Banfield J.F."/>
        </authorList>
    </citation>
    <scope>NUCLEOTIDE SEQUENCE [LARGE SCALE GENOMIC DNA]</scope>
    <source>
        <strain evidence="2">S2_003_000_R2_14</strain>
    </source>
</reference>
<dbReference type="AlphaFoldDB" id="A0A2W5U1H7"/>